<feature type="transmembrane region" description="Helical" evidence="1">
    <location>
        <begin position="71"/>
        <end position="93"/>
    </location>
</feature>
<feature type="transmembrane region" description="Helical" evidence="1">
    <location>
        <begin position="307"/>
        <end position="329"/>
    </location>
</feature>
<reference evidence="2 3" key="1">
    <citation type="journal article" date="2012" name="BMC Genomics">
        <title>Comparative genomics of the white-rot fungi, Phanerochaete carnosa and P. chrysosporium, to elucidate the genetic basis of the distinct wood types they colonize.</title>
        <authorList>
            <person name="Suzuki H."/>
            <person name="MacDonald J."/>
            <person name="Syed K."/>
            <person name="Salamov A."/>
            <person name="Hori C."/>
            <person name="Aerts A."/>
            <person name="Henrissat B."/>
            <person name="Wiebenga A."/>
            <person name="vanKuyk P.A."/>
            <person name="Barry K."/>
            <person name="Lindquist E."/>
            <person name="LaButti K."/>
            <person name="Lapidus A."/>
            <person name="Lucas S."/>
            <person name="Coutinho P."/>
            <person name="Gong Y."/>
            <person name="Samejima M."/>
            <person name="Mahadevan R."/>
            <person name="Abou-Zaid M."/>
            <person name="de Vries R.P."/>
            <person name="Igarashi K."/>
            <person name="Yadav J.S."/>
            <person name="Grigoriev I.V."/>
            <person name="Master E.R."/>
        </authorList>
    </citation>
    <scope>NUCLEOTIDE SEQUENCE [LARGE SCALE GENOMIC DNA]</scope>
    <source>
        <strain evidence="2 3">HHB-10118-sp</strain>
    </source>
</reference>
<feature type="transmembrane region" description="Helical" evidence="1">
    <location>
        <begin position="262"/>
        <end position="287"/>
    </location>
</feature>
<dbReference type="RefSeq" id="XP_007391018.1">
    <property type="nucleotide sequence ID" value="XM_007390956.1"/>
</dbReference>
<evidence type="ECO:0000313" key="2">
    <source>
        <dbReference type="EMBL" id="EKM61611.1"/>
    </source>
</evidence>
<evidence type="ECO:0000256" key="1">
    <source>
        <dbReference type="SAM" id="Phobius"/>
    </source>
</evidence>
<feature type="transmembrane region" description="Helical" evidence="1">
    <location>
        <begin position="136"/>
        <end position="166"/>
    </location>
</feature>
<dbReference type="GeneID" id="18912302"/>
<feature type="transmembrane region" description="Helical" evidence="1">
    <location>
        <begin position="216"/>
        <end position="241"/>
    </location>
</feature>
<sequence>MSQPVPVDFLTCPSQDMRDALATVGTLISEIGLNTTYMLQTVLPEVALFGVFSLLIVLSTFILLHNGLKRISRVVVAFICMLMYAMAAAHMAISVRYAFRDATASTSIQTIASQCVNELADGGSCSTDLSMPTDGVLAVGVVAMSSSCTTTALLIVNIILSDCIVLWRAWVLWSKRRLLTAISVVLVSSTLVMSSLNVRNSCQIGYTTGNEFTNDVYGLAAFVLSLLTNIWATSLISYKAWRHRNSVRRAFKGGSAGTRSAKILMLFVDSGLLYCGLWILLVAYIVVTKYGISGLIRVRFIRDMENAVSSVLIDIIGMYPTTLVLLVFLTDFTLEGATKVKSIPVQLPAPNRASIITRSNPVFHSTATVMTEDGDPYTQSVIAILGNESSADDESDILENKDHALVV</sequence>
<feature type="transmembrane region" description="Helical" evidence="1">
    <location>
        <begin position="178"/>
        <end position="196"/>
    </location>
</feature>
<keyword evidence="1" id="KW-0812">Transmembrane</keyword>
<organism evidence="2 3">
    <name type="scientific">Phanerochaete carnosa (strain HHB-10118-sp)</name>
    <name type="common">White-rot fungus</name>
    <name type="synonym">Peniophora carnosa</name>
    <dbReference type="NCBI Taxonomy" id="650164"/>
    <lineage>
        <taxon>Eukaryota</taxon>
        <taxon>Fungi</taxon>
        <taxon>Dikarya</taxon>
        <taxon>Basidiomycota</taxon>
        <taxon>Agaricomycotina</taxon>
        <taxon>Agaricomycetes</taxon>
        <taxon>Polyporales</taxon>
        <taxon>Phanerochaetaceae</taxon>
        <taxon>Phanerochaete</taxon>
    </lineage>
</organism>
<dbReference type="OrthoDB" id="3214103at2759"/>
<keyword evidence="3" id="KW-1185">Reference proteome</keyword>
<proteinExistence type="predicted"/>
<dbReference type="AlphaFoldDB" id="K5VF07"/>
<gene>
    <name evidence="2" type="ORF">PHACADRAFT_204776</name>
</gene>
<dbReference type="InParanoid" id="K5VF07"/>
<keyword evidence="1" id="KW-1133">Transmembrane helix</keyword>
<accession>K5VF07</accession>
<name>K5VF07_PHACS</name>
<feature type="transmembrane region" description="Helical" evidence="1">
    <location>
        <begin position="46"/>
        <end position="64"/>
    </location>
</feature>
<dbReference type="Proteomes" id="UP000008370">
    <property type="component" value="Unassembled WGS sequence"/>
</dbReference>
<keyword evidence="1" id="KW-0472">Membrane</keyword>
<dbReference type="KEGG" id="pco:PHACADRAFT_204776"/>
<dbReference type="HOGENOM" id="CLU_056415_0_0_1"/>
<dbReference type="EMBL" id="JH930468">
    <property type="protein sequence ID" value="EKM61611.1"/>
    <property type="molecule type" value="Genomic_DNA"/>
</dbReference>
<evidence type="ECO:0000313" key="3">
    <source>
        <dbReference type="Proteomes" id="UP000008370"/>
    </source>
</evidence>
<protein>
    <submittedName>
        <fullName evidence="2">Uncharacterized protein</fullName>
    </submittedName>
</protein>